<evidence type="ECO:0000256" key="1">
    <source>
        <dbReference type="SAM" id="Phobius"/>
    </source>
</evidence>
<keyword evidence="1" id="KW-0472">Membrane</keyword>
<accession>M3UV09</accession>
<gene>
    <name evidence="2" type="ORF">GM1_008_00890</name>
</gene>
<keyword evidence="1" id="KW-0812">Transmembrane</keyword>
<feature type="transmembrane region" description="Helical" evidence="1">
    <location>
        <begin position="18"/>
        <end position="37"/>
    </location>
</feature>
<evidence type="ECO:0000313" key="2">
    <source>
        <dbReference type="EMBL" id="GAC79327.1"/>
    </source>
</evidence>
<keyword evidence="3" id="KW-1185">Reference proteome</keyword>
<dbReference type="AlphaFoldDB" id="M3UV09"/>
<dbReference type="Proteomes" id="UP000035009">
    <property type="component" value="Unassembled WGS sequence"/>
</dbReference>
<dbReference type="STRING" id="410332.SAMN04488550_4311"/>
<dbReference type="EMBL" id="BAOP01000008">
    <property type="protein sequence ID" value="GAC79327.1"/>
    <property type="molecule type" value="Genomic_DNA"/>
</dbReference>
<sequence>MFHAENPVHTVRKRTVRWALLVVVAVVVTAVVMTWLLRTMAPGGVPPWWIYPPLLAAWFVLLWSVPELLGLILAWRQVGWSVDVYEQGVVESRFGAVRQAMPFAGGVIDPSRALFASPHPDEGPGLLTAPWKGELIQVPSEIRAAAQPILVRETLARLSRGDRVDFPGTHDPKPGITLTSDRMRVPNGHEFEIARMRIQYSKSNSDNAGYVVVDDPCRADGFHILTDEIEKGFHAQGGHGVPGLQRPSPNLAVVRETLHVLVDPDGHRVMYRAQQQEGE</sequence>
<protein>
    <submittedName>
        <fullName evidence="2">Uncharacterized protein</fullName>
    </submittedName>
</protein>
<feature type="transmembrane region" description="Helical" evidence="1">
    <location>
        <begin position="49"/>
        <end position="75"/>
    </location>
</feature>
<organism evidence="2 3">
    <name type="scientific">Gordonia malaquae NBRC 108250</name>
    <dbReference type="NCBI Taxonomy" id="1223542"/>
    <lineage>
        <taxon>Bacteria</taxon>
        <taxon>Bacillati</taxon>
        <taxon>Actinomycetota</taxon>
        <taxon>Actinomycetes</taxon>
        <taxon>Mycobacteriales</taxon>
        <taxon>Gordoniaceae</taxon>
        <taxon>Gordonia</taxon>
    </lineage>
</organism>
<name>M3UV09_GORML</name>
<keyword evidence="1" id="KW-1133">Transmembrane helix</keyword>
<comment type="caution">
    <text evidence="2">The sequence shown here is derived from an EMBL/GenBank/DDBJ whole genome shotgun (WGS) entry which is preliminary data.</text>
</comment>
<proteinExistence type="predicted"/>
<reference evidence="2 3" key="1">
    <citation type="submission" date="2013-02" db="EMBL/GenBank/DDBJ databases">
        <title>Whole genome shotgun sequence of Gordonia malaquae NBRC 108250.</title>
        <authorList>
            <person name="Yoshida I."/>
            <person name="Hosoyama A."/>
            <person name="Tsuchikane K."/>
            <person name="Ando Y."/>
            <person name="Baba S."/>
            <person name="Ohji S."/>
            <person name="Hamada M."/>
            <person name="Tamura T."/>
            <person name="Yamazoe A."/>
            <person name="Yamazaki S."/>
            <person name="Fujita N."/>
        </authorList>
    </citation>
    <scope>NUCLEOTIDE SEQUENCE [LARGE SCALE GENOMIC DNA]</scope>
    <source>
        <strain evidence="2 3">NBRC 108250</strain>
    </source>
</reference>
<evidence type="ECO:0000313" key="3">
    <source>
        <dbReference type="Proteomes" id="UP000035009"/>
    </source>
</evidence>